<evidence type="ECO:0000256" key="6">
    <source>
        <dbReference type="ARBA" id="ARBA00023027"/>
    </source>
</evidence>
<dbReference type="Gene3D" id="3.90.79.20">
    <property type="match status" value="1"/>
</dbReference>
<dbReference type="InterPro" id="IPR020084">
    <property type="entry name" value="NUDIX_hydrolase_CS"/>
</dbReference>
<dbReference type="Pfam" id="PF00293">
    <property type="entry name" value="NUDIX"/>
    <property type="match status" value="1"/>
</dbReference>
<dbReference type="InterPro" id="IPR015376">
    <property type="entry name" value="Znr_NADH_PPase"/>
</dbReference>
<keyword evidence="5" id="KW-0460">Magnesium</keyword>
<protein>
    <recommendedName>
        <fullName evidence="2">NAD(+) diphosphatase</fullName>
        <ecNumber evidence="2">3.6.1.22</ecNumber>
    </recommendedName>
</protein>
<evidence type="ECO:0000313" key="8">
    <source>
        <dbReference type="EMBL" id="MBE1611727.1"/>
    </source>
</evidence>
<dbReference type="EC" id="3.6.1.22" evidence="2"/>
<feature type="domain" description="Nudix hydrolase" evidence="7">
    <location>
        <begin position="166"/>
        <end position="296"/>
    </location>
</feature>
<dbReference type="InterPro" id="IPR015797">
    <property type="entry name" value="NUDIX_hydrolase-like_dom_sf"/>
</dbReference>
<organism evidence="8 9">
    <name type="scientific">Actinopolymorpha pittospori</name>
    <dbReference type="NCBI Taxonomy" id="648752"/>
    <lineage>
        <taxon>Bacteria</taxon>
        <taxon>Bacillati</taxon>
        <taxon>Actinomycetota</taxon>
        <taxon>Actinomycetes</taxon>
        <taxon>Propionibacteriales</taxon>
        <taxon>Actinopolymorphaceae</taxon>
        <taxon>Actinopolymorpha</taxon>
    </lineage>
</organism>
<dbReference type="Gene3D" id="3.90.79.10">
    <property type="entry name" value="Nucleoside Triphosphate Pyrophosphohydrolase"/>
    <property type="match status" value="1"/>
</dbReference>
<dbReference type="GO" id="GO:0019677">
    <property type="term" value="P:NAD+ catabolic process"/>
    <property type="evidence" value="ECO:0007669"/>
    <property type="project" value="TreeGrafter"/>
</dbReference>
<dbReference type="GO" id="GO:0046872">
    <property type="term" value="F:metal ion binding"/>
    <property type="evidence" value="ECO:0007669"/>
    <property type="project" value="UniProtKB-KW"/>
</dbReference>
<evidence type="ECO:0000256" key="3">
    <source>
        <dbReference type="ARBA" id="ARBA00022723"/>
    </source>
</evidence>
<dbReference type="GO" id="GO:0005829">
    <property type="term" value="C:cytosol"/>
    <property type="evidence" value="ECO:0007669"/>
    <property type="project" value="TreeGrafter"/>
</dbReference>
<dbReference type="CDD" id="cd03429">
    <property type="entry name" value="NUDIX_NADH_pyrophosphatase_Nudt13"/>
    <property type="match status" value="1"/>
</dbReference>
<dbReference type="RefSeq" id="WP_192754894.1">
    <property type="nucleotide sequence ID" value="NZ_BAABJL010000176.1"/>
</dbReference>
<dbReference type="InterPro" id="IPR049734">
    <property type="entry name" value="NudC-like_C"/>
</dbReference>
<dbReference type="Pfam" id="PF09297">
    <property type="entry name" value="Zn_ribbon_NUD"/>
    <property type="match status" value="1"/>
</dbReference>
<dbReference type="PANTHER" id="PTHR42904">
    <property type="entry name" value="NUDIX HYDROLASE, NUDC SUBFAMILY"/>
    <property type="match status" value="1"/>
</dbReference>
<keyword evidence="3" id="KW-0479">Metal-binding</keyword>
<evidence type="ECO:0000256" key="4">
    <source>
        <dbReference type="ARBA" id="ARBA00022801"/>
    </source>
</evidence>
<comment type="caution">
    <text evidence="8">The sequence shown here is derived from an EMBL/GenBank/DDBJ whole genome shotgun (WGS) entry which is preliminary data.</text>
</comment>
<dbReference type="PROSITE" id="PS51462">
    <property type="entry name" value="NUDIX"/>
    <property type="match status" value="1"/>
</dbReference>
<dbReference type="NCBIfam" id="NF001299">
    <property type="entry name" value="PRK00241.1"/>
    <property type="match status" value="1"/>
</dbReference>
<keyword evidence="9" id="KW-1185">Reference proteome</keyword>
<gene>
    <name evidence="8" type="ORF">HEB94_008575</name>
</gene>
<dbReference type="InterPro" id="IPR015375">
    <property type="entry name" value="NADH_PPase-like_N"/>
</dbReference>
<keyword evidence="6" id="KW-0520">NAD</keyword>
<dbReference type="AlphaFoldDB" id="A0A927NA26"/>
<reference evidence="8" key="1">
    <citation type="submission" date="2020-10" db="EMBL/GenBank/DDBJ databases">
        <title>Sequencing the genomes of 1000 actinobacteria strains.</title>
        <authorList>
            <person name="Klenk H.-P."/>
        </authorList>
    </citation>
    <scope>NUCLEOTIDE SEQUENCE</scope>
    <source>
        <strain evidence="8">DSM 45354</strain>
    </source>
</reference>
<dbReference type="Pfam" id="PF09296">
    <property type="entry name" value="NUDIX-like"/>
    <property type="match status" value="1"/>
</dbReference>
<dbReference type="EMBL" id="JADBEM010000001">
    <property type="protein sequence ID" value="MBE1611727.1"/>
    <property type="molecule type" value="Genomic_DNA"/>
</dbReference>
<keyword evidence="4 8" id="KW-0378">Hydrolase</keyword>
<dbReference type="InterPro" id="IPR000086">
    <property type="entry name" value="NUDIX_hydrolase_dom"/>
</dbReference>
<evidence type="ECO:0000256" key="1">
    <source>
        <dbReference type="ARBA" id="ARBA00001946"/>
    </source>
</evidence>
<proteinExistence type="predicted"/>
<dbReference type="PANTHER" id="PTHR42904:SF8">
    <property type="entry name" value="NAD(+) DIPHOSPHATASE"/>
    <property type="match status" value="1"/>
</dbReference>
<dbReference type="SUPFAM" id="SSF55811">
    <property type="entry name" value="Nudix"/>
    <property type="match status" value="1"/>
</dbReference>
<dbReference type="GO" id="GO:0035529">
    <property type="term" value="F:NADH pyrophosphatase activity"/>
    <property type="evidence" value="ECO:0007669"/>
    <property type="project" value="TreeGrafter"/>
</dbReference>
<dbReference type="GO" id="GO:0006742">
    <property type="term" value="P:NADP+ catabolic process"/>
    <property type="evidence" value="ECO:0007669"/>
    <property type="project" value="TreeGrafter"/>
</dbReference>
<comment type="cofactor">
    <cofactor evidence="1">
        <name>Mg(2+)</name>
        <dbReference type="ChEBI" id="CHEBI:18420"/>
    </cofactor>
</comment>
<dbReference type="Proteomes" id="UP000638648">
    <property type="component" value="Unassembled WGS sequence"/>
</dbReference>
<evidence type="ECO:0000256" key="2">
    <source>
        <dbReference type="ARBA" id="ARBA00012381"/>
    </source>
</evidence>
<evidence type="ECO:0000313" key="9">
    <source>
        <dbReference type="Proteomes" id="UP000638648"/>
    </source>
</evidence>
<name>A0A927NA26_9ACTN</name>
<dbReference type="InterPro" id="IPR050241">
    <property type="entry name" value="NAD-cap_RNA_hydrolase_NudC"/>
</dbReference>
<accession>A0A927NA26</accession>
<evidence type="ECO:0000256" key="5">
    <source>
        <dbReference type="ARBA" id="ARBA00022842"/>
    </source>
</evidence>
<dbReference type="PROSITE" id="PS00893">
    <property type="entry name" value="NUDIX_BOX"/>
    <property type="match status" value="1"/>
</dbReference>
<evidence type="ECO:0000259" key="7">
    <source>
        <dbReference type="PROSITE" id="PS51462"/>
    </source>
</evidence>
<sequence length="307" mass="33447">MPRLSSLALARATLDRATERRRDPEWVKQRWADPRARVLVLVDGKAPVTDDGTALVYASPADLDETGKQPDECYFLGLEDDGTPYFVVSIPERADVGVDSGDATRAGLREAGGTLSDRDAGVFVHAMALINWHAAHPCCSRCGTPTLSTDGGHVRRCPSCGAQHFPRTDPAIIVLVTDDADRCLLGRQPSWPVGRFSTLAGFVEPGEPLEHAVAREVHEETGIDVVDPEYAGSQPWPFPSSLMLGFFARATSTQIKVDEEEIAEAMWLSREDLRAKVDSGELLLPGAVSIARRLIETWYGAELPGSW</sequence>